<dbReference type="Proteomes" id="UP000467841">
    <property type="component" value="Unassembled WGS sequence"/>
</dbReference>
<accession>A0A6D2JT47</accession>
<evidence type="ECO:0000313" key="1">
    <source>
        <dbReference type="EMBL" id="CAA7042993.1"/>
    </source>
</evidence>
<protein>
    <recommendedName>
        <fullName evidence="3">Reverse transcriptase zinc-binding domain-containing protein</fullName>
    </recommendedName>
</protein>
<dbReference type="EMBL" id="CACVBM020001274">
    <property type="protein sequence ID" value="CAA7042993.1"/>
    <property type="molecule type" value="Genomic_DNA"/>
</dbReference>
<proteinExistence type="predicted"/>
<dbReference type="OrthoDB" id="1112544at2759"/>
<evidence type="ECO:0000313" key="2">
    <source>
        <dbReference type="Proteomes" id="UP000467841"/>
    </source>
</evidence>
<organism evidence="1 2">
    <name type="scientific">Microthlaspi erraticum</name>
    <dbReference type="NCBI Taxonomy" id="1685480"/>
    <lineage>
        <taxon>Eukaryota</taxon>
        <taxon>Viridiplantae</taxon>
        <taxon>Streptophyta</taxon>
        <taxon>Embryophyta</taxon>
        <taxon>Tracheophyta</taxon>
        <taxon>Spermatophyta</taxon>
        <taxon>Magnoliopsida</taxon>
        <taxon>eudicotyledons</taxon>
        <taxon>Gunneridae</taxon>
        <taxon>Pentapetalae</taxon>
        <taxon>rosids</taxon>
        <taxon>malvids</taxon>
        <taxon>Brassicales</taxon>
        <taxon>Brassicaceae</taxon>
        <taxon>Coluteocarpeae</taxon>
        <taxon>Microthlaspi</taxon>
    </lineage>
</organism>
<keyword evidence="2" id="KW-1185">Reference proteome</keyword>
<gene>
    <name evidence="1" type="ORF">MERR_LOCUS30228</name>
</gene>
<sequence>MVNFWSQVYTHPVDFYRKVDSLCTAFFVEEHHAIGCGSQGPVERGSLWVAWIRGNVFLRKSFWNTNDSPRFSRVIRSMLQLKHLLPTFLKCEIGNRMDASFWWDSWTELGPLRDFVGQRGPRMLPLSLEAKVVEAVRNGEWFLSNARSEEVQQLEIKLTGLPPPQPDRGNDNYLWRTPAGTDLNSFSSEGTWEQLRTQSPQLPWTKLVGSRRLC</sequence>
<name>A0A6D2JT47_9BRAS</name>
<dbReference type="AlphaFoldDB" id="A0A6D2JT47"/>
<comment type="caution">
    <text evidence="1">The sequence shown here is derived from an EMBL/GenBank/DDBJ whole genome shotgun (WGS) entry which is preliminary data.</text>
</comment>
<reference evidence="1" key="1">
    <citation type="submission" date="2020-01" db="EMBL/GenBank/DDBJ databases">
        <authorList>
            <person name="Mishra B."/>
        </authorList>
    </citation>
    <scope>NUCLEOTIDE SEQUENCE [LARGE SCALE GENOMIC DNA]</scope>
</reference>
<evidence type="ECO:0008006" key="3">
    <source>
        <dbReference type="Google" id="ProtNLM"/>
    </source>
</evidence>